<proteinExistence type="predicted"/>
<gene>
    <name evidence="1" type="ORF">GOODEAATRI_007604</name>
</gene>
<reference evidence="1 2" key="1">
    <citation type="submission" date="2021-06" db="EMBL/GenBank/DDBJ databases">
        <authorList>
            <person name="Palmer J.M."/>
        </authorList>
    </citation>
    <scope>NUCLEOTIDE SEQUENCE [LARGE SCALE GENOMIC DNA]</scope>
    <source>
        <strain evidence="1 2">GA_2019</strain>
        <tissue evidence="1">Muscle</tissue>
    </source>
</reference>
<evidence type="ECO:0000313" key="1">
    <source>
        <dbReference type="EMBL" id="MEQ2184403.1"/>
    </source>
</evidence>
<sequence length="101" mass="11696">MSCISRFRRHSAVSLLYSSAAERLSSLRAVNKDSGFTVRHHELQVLRLYPVFVHISFQNRLRNGEALLARAVRYADNCIAGNKHPVTMLWVLRVKRKEVFE</sequence>
<protein>
    <submittedName>
        <fullName evidence="1">Uncharacterized protein</fullName>
    </submittedName>
</protein>
<accession>A0ABV0PLX5</accession>
<comment type="caution">
    <text evidence="1">The sequence shown here is derived from an EMBL/GenBank/DDBJ whole genome shotgun (WGS) entry which is preliminary data.</text>
</comment>
<dbReference type="Proteomes" id="UP001476798">
    <property type="component" value="Unassembled WGS sequence"/>
</dbReference>
<keyword evidence="2" id="KW-1185">Reference proteome</keyword>
<evidence type="ECO:0000313" key="2">
    <source>
        <dbReference type="Proteomes" id="UP001476798"/>
    </source>
</evidence>
<dbReference type="EMBL" id="JAHRIO010080352">
    <property type="protein sequence ID" value="MEQ2184403.1"/>
    <property type="molecule type" value="Genomic_DNA"/>
</dbReference>
<name>A0ABV0PLX5_9TELE</name>
<organism evidence="1 2">
    <name type="scientific">Goodea atripinnis</name>
    <dbReference type="NCBI Taxonomy" id="208336"/>
    <lineage>
        <taxon>Eukaryota</taxon>
        <taxon>Metazoa</taxon>
        <taxon>Chordata</taxon>
        <taxon>Craniata</taxon>
        <taxon>Vertebrata</taxon>
        <taxon>Euteleostomi</taxon>
        <taxon>Actinopterygii</taxon>
        <taxon>Neopterygii</taxon>
        <taxon>Teleostei</taxon>
        <taxon>Neoteleostei</taxon>
        <taxon>Acanthomorphata</taxon>
        <taxon>Ovalentaria</taxon>
        <taxon>Atherinomorphae</taxon>
        <taxon>Cyprinodontiformes</taxon>
        <taxon>Goodeidae</taxon>
        <taxon>Goodea</taxon>
    </lineage>
</organism>